<proteinExistence type="predicted"/>
<feature type="transmembrane region" description="Helical" evidence="1">
    <location>
        <begin position="19"/>
        <end position="36"/>
    </location>
</feature>
<keyword evidence="1" id="KW-1133">Transmembrane helix</keyword>
<feature type="transmembrane region" description="Helical" evidence="1">
    <location>
        <begin position="271"/>
        <end position="294"/>
    </location>
</feature>
<keyword evidence="1" id="KW-0472">Membrane</keyword>
<name>A0A4R1LUM2_9SPHI</name>
<dbReference type="AlphaFoldDB" id="A0A4R1LUM2"/>
<feature type="transmembrane region" description="Helical" evidence="1">
    <location>
        <begin position="398"/>
        <end position="420"/>
    </location>
</feature>
<dbReference type="InterPro" id="IPR006675">
    <property type="entry name" value="HDIG_dom"/>
</dbReference>
<feature type="transmembrane region" description="Helical" evidence="1">
    <location>
        <begin position="332"/>
        <end position="348"/>
    </location>
</feature>
<dbReference type="SUPFAM" id="SSF109604">
    <property type="entry name" value="HD-domain/PDEase-like"/>
    <property type="match status" value="1"/>
</dbReference>
<feature type="transmembrane region" description="Helical" evidence="1">
    <location>
        <begin position="306"/>
        <end position="325"/>
    </location>
</feature>
<feature type="transmembrane region" description="Helical" evidence="1">
    <location>
        <begin position="432"/>
        <end position="452"/>
    </location>
</feature>
<evidence type="ECO:0000256" key="1">
    <source>
        <dbReference type="SAM" id="Phobius"/>
    </source>
</evidence>
<dbReference type="Pfam" id="PF07698">
    <property type="entry name" value="7TM-7TMR_HD"/>
    <property type="match status" value="1"/>
</dbReference>
<dbReference type="InterPro" id="IPR011621">
    <property type="entry name" value="Metal-dep_PHydrolase_7TM_intra"/>
</dbReference>
<dbReference type="Gene3D" id="1.10.3210.10">
    <property type="entry name" value="Hypothetical protein af1432"/>
    <property type="match status" value="1"/>
</dbReference>
<dbReference type="Pfam" id="PF01966">
    <property type="entry name" value="HD"/>
    <property type="match status" value="1"/>
</dbReference>
<sequence>MNRSASTYRINLFSQYPQFFKYGLMILCIGVIAFFLPKHPRFRFEFEKGKVWMHEDLVSPYNFAILKTQEEINKDRDDVLQSINPIYNFQSQVAENQVARMQADLETKWRNTTFDPDQEPVYNKFATVILQKIYSDGVMSPTKKFQIEGDNYNFTLLTDNVSSQKNTADVFTQEKALQYIDEAINANDRIVEKEWLKKLIPDYIQNNYLFNEQLTNKLEADALANISTTRGMVQKGELIISEGSTINNEAYQKIESLRVAYEEEARIGGDITVVVLGQVLIVGLIIILLMTFLYLFRKDIFDDNRLLTLILFVVTSMLVLLSWSVNIRLPSLYFIPFCIVPIIIRVLFDTRMALNIHLLMVLVAAYFVPNSFEFVFLQLTAGMVAIYSIKTLVKREQFLLSAIFILSTYFVAYLGMVLIRNGSLDDVRWLDFVPFAVSVLLTLLAYPLIYAFERFFGITSDVTLMELTNTNSRLLREMSYKAPGTFQHSLQVANLAEAAMYKIGGNTLLIRAGALYHDIGKTMNPQYFIENQTKGYNPHDGLTFEQSAQIIIAHVPKGMEMARKAGLPEEIIDFIKSHHGTTRVDYFYQSYIKTFPEKFVDEDLFRYPGPIPFSKETAVLMLADSVEAASRSLKEPNAESISGLVDKIIDYKLSQNQLKNSNITLQEIEIIRGIFKTMLMSIYHVRVDYDITKEKKSEII</sequence>
<dbReference type="InterPro" id="IPR006674">
    <property type="entry name" value="HD_domain"/>
</dbReference>
<feature type="transmembrane region" description="Helical" evidence="1">
    <location>
        <begin position="354"/>
        <end position="377"/>
    </location>
</feature>
<reference evidence="3 4" key="1">
    <citation type="submission" date="2019-03" db="EMBL/GenBank/DDBJ databases">
        <title>Genomic Encyclopedia of Archaeal and Bacterial Type Strains, Phase II (KMG-II): from individual species to whole genera.</title>
        <authorList>
            <person name="Goeker M."/>
        </authorList>
    </citation>
    <scope>NUCLEOTIDE SEQUENCE [LARGE SCALE GENOMIC DNA]</scope>
    <source>
        <strain evidence="3 4">DSM 22554</strain>
    </source>
</reference>
<evidence type="ECO:0000259" key="2">
    <source>
        <dbReference type="SMART" id="SM00471"/>
    </source>
</evidence>
<dbReference type="CDD" id="cd00077">
    <property type="entry name" value="HDc"/>
    <property type="match status" value="1"/>
</dbReference>
<dbReference type="EMBL" id="SMGO01000003">
    <property type="protein sequence ID" value="TCK80969.1"/>
    <property type="molecule type" value="Genomic_DNA"/>
</dbReference>
<dbReference type="InterPro" id="IPR003607">
    <property type="entry name" value="HD/PDEase_dom"/>
</dbReference>
<dbReference type="PANTHER" id="PTHR36442">
    <property type="entry name" value="CYCLIC-DI-AMP PHOSPHODIESTERASE PGPH"/>
    <property type="match status" value="1"/>
</dbReference>
<keyword evidence="1" id="KW-0812">Transmembrane</keyword>
<evidence type="ECO:0000313" key="3">
    <source>
        <dbReference type="EMBL" id="TCK80969.1"/>
    </source>
</evidence>
<dbReference type="InterPro" id="IPR011624">
    <property type="entry name" value="Metal-dep_PHydrolase_7TM_extra"/>
</dbReference>
<organism evidence="3 4">
    <name type="scientific">Albibacterium bauzanense</name>
    <dbReference type="NCBI Taxonomy" id="653929"/>
    <lineage>
        <taxon>Bacteria</taxon>
        <taxon>Pseudomonadati</taxon>
        <taxon>Bacteroidota</taxon>
        <taxon>Sphingobacteriia</taxon>
        <taxon>Sphingobacteriales</taxon>
        <taxon>Sphingobacteriaceae</taxon>
        <taxon>Albibacterium</taxon>
    </lineage>
</organism>
<protein>
    <recommendedName>
        <fullName evidence="2">HD/PDEase domain-containing protein</fullName>
    </recommendedName>
</protein>
<comment type="caution">
    <text evidence="3">The sequence shown here is derived from an EMBL/GenBank/DDBJ whole genome shotgun (WGS) entry which is preliminary data.</text>
</comment>
<dbReference type="InterPro" id="IPR052722">
    <property type="entry name" value="PgpH_phosphodiesterase"/>
</dbReference>
<feature type="domain" description="HD/PDEase" evidence="2">
    <location>
        <begin position="481"/>
        <end position="638"/>
    </location>
</feature>
<gene>
    <name evidence="3" type="ORF">C8N28_2729</name>
</gene>
<dbReference type="Proteomes" id="UP000294616">
    <property type="component" value="Unassembled WGS sequence"/>
</dbReference>
<dbReference type="Pfam" id="PF07697">
    <property type="entry name" value="7TMR-HDED"/>
    <property type="match status" value="1"/>
</dbReference>
<dbReference type="SMART" id="SM00471">
    <property type="entry name" value="HDc"/>
    <property type="match status" value="1"/>
</dbReference>
<dbReference type="PANTHER" id="PTHR36442:SF1">
    <property type="entry name" value="CYCLIC-DI-AMP PHOSPHODIESTERASE PGPH"/>
    <property type="match status" value="1"/>
</dbReference>
<evidence type="ECO:0000313" key="4">
    <source>
        <dbReference type="Proteomes" id="UP000294616"/>
    </source>
</evidence>
<accession>A0A4R1LUM2</accession>
<keyword evidence="4" id="KW-1185">Reference proteome</keyword>
<dbReference type="NCBIfam" id="TIGR00277">
    <property type="entry name" value="HDIG"/>
    <property type="match status" value="1"/>
</dbReference>